<dbReference type="Pfam" id="PF23940">
    <property type="entry name" value="DUF7275"/>
    <property type="match status" value="1"/>
</dbReference>
<organism evidence="3">
    <name type="scientific">Klebsiella phage FKP3</name>
    <dbReference type="NCBI Taxonomy" id="3231233"/>
    <lineage>
        <taxon>Viruses</taxon>
        <taxon>Duplodnaviria</taxon>
        <taxon>Heunggongvirae</taxon>
        <taxon>Uroviricota</taxon>
        <taxon>Caudoviricetes</taxon>
        <taxon>Stephanstirmvirinae</taxon>
        <taxon>Justusliebigvirus</taxon>
    </lineage>
</organism>
<evidence type="ECO:0000259" key="1">
    <source>
        <dbReference type="Pfam" id="PF23940"/>
    </source>
</evidence>
<dbReference type="EMBL" id="PP895363">
    <property type="protein sequence ID" value="XCI78186.1"/>
    <property type="molecule type" value="Genomic_DNA"/>
</dbReference>
<proteinExistence type="predicted"/>
<accession>A0AAU8HZL4</accession>
<protein>
    <submittedName>
        <fullName evidence="3">Uncharacterized protein</fullName>
    </submittedName>
</protein>
<name>A0AAU8HZL4_9CAUD</name>
<evidence type="ECO:0000313" key="3">
    <source>
        <dbReference type="EMBL" id="XCI78186.1"/>
    </source>
</evidence>
<evidence type="ECO:0000259" key="2">
    <source>
        <dbReference type="Pfam" id="PF23942"/>
    </source>
</evidence>
<dbReference type="InterPro" id="IPR055699">
    <property type="entry name" value="DUF7275"/>
</dbReference>
<dbReference type="InterPro" id="IPR055701">
    <property type="entry name" value="DUF7277"/>
</dbReference>
<feature type="domain" description="DUF7277" evidence="2">
    <location>
        <begin position="1"/>
        <end position="87"/>
    </location>
</feature>
<feature type="domain" description="DUF7275" evidence="1">
    <location>
        <begin position="107"/>
        <end position="294"/>
    </location>
</feature>
<reference evidence="3" key="1">
    <citation type="submission" date="2024-06" db="EMBL/GenBank/DDBJ databases">
        <title>High activity and specificity of bacteriophage cocktails against carbapenem-resistant Klebsiella pneumoniae belonging to high-risk clones CG258 and ST307.</title>
        <authorList>
            <person name="Jimenez Quiceno J."/>
            <person name="Salazar Ospina L."/>
            <person name="Tellez Carrasquilla S."/>
        </authorList>
    </citation>
    <scope>NUCLEOTIDE SEQUENCE</scope>
</reference>
<sequence>MIMVGSRGLEIQLEREAKKFYRPCLDLDFLCTEKEWSIAFIRYTHEEGVELVERTGNKGHVKLTDGTHIEFDIAQPGDSTDILIQYCKASPQSMFLNNGDFVAPVDVLYLLKMSHRYKKNSPHFFKTMNDIHFMRSLGAKIPPELEEVFKLREKETYNYSHPNLDVKSKDFFKGDEVPYVYDHDTIHEAVAVLGVPAYKSYMKDDSEVMTSKEKFFEQENHIRLLGVYEESCVLALERSQIPFNFEVPARQSFVMALSKVCTSITSGWFREYAYENFHVVMKFYESMGEDDYIERFKANSHMVKPFQGD</sequence>
<dbReference type="Pfam" id="PF23942">
    <property type="entry name" value="DUF7277"/>
    <property type="match status" value="1"/>
</dbReference>